<sequence length="102" mass="10184">MLPSGHVTLSGSPGGNGISGRSGPPGPPGPSGPPGGGSGCAKEDASVASNIIAVEENIVAGWTGNQQWLYSRIPKQMDKQGNARIGPLQLCSIVFGQLCTAS</sequence>
<dbReference type="Proteomes" id="UP000271889">
    <property type="component" value="Unassembled WGS sequence"/>
</dbReference>
<proteinExistence type="predicted"/>
<dbReference type="Gene3D" id="1.20.5.320">
    <property type="entry name" value="6-Phosphogluconate Dehydrogenase, domain 3"/>
    <property type="match status" value="1"/>
</dbReference>
<gene>
    <name evidence="2" type="ORF">CGOC_LOCUS11013</name>
</gene>
<keyword evidence="3" id="KW-1185">Reference proteome</keyword>
<evidence type="ECO:0000313" key="3">
    <source>
        <dbReference type="Proteomes" id="UP000271889"/>
    </source>
</evidence>
<accession>A0A3P7MGN5</accession>
<organism evidence="2 3">
    <name type="scientific">Cylicostephanus goldi</name>
    <name type="common">Nematode worm</name>
    <dbReference type="NCBI Taxonomy" id="71465"/>
    <lineage>
        <taxon>Eukaryota</taxon>
        <taxon>Metazoa</taxon>
        <taxon>Ecdysozoa</taxon>
        <taxon>Nematoda</taxon>
        <taxon>Chromadorea</taxon>
        <taxon>Rhabditida</taxon>
        <taxon>Rhabditina</taxon>
        <taxon>Rhabditomorpha</taxon>
        <taxon>Strongyloidea</taxon>
        <taxon>Strongylidae</taxon>
        <taxon>Cylicostephanus</taxon>
    </lineage>
</organism>
<protein>
    <submittedName>
        <fullName evidence="2">Uncharacterized protein</fullName>
    </submittedName>
</protein>
<dbReference type="AlphaFoldDB" id="A0A3P7MGN5"/>
<dbReference type="EMBL" id="UYRV01114019">
    <property type="protein sequence ID" value="VDN28635.1"/>
    <property type="molecule type" value="Genomic_DNA"/>
</dbReference>
<reference evidence="2 3" key="1">
    <citation type="submission" date="2018-11" db="EMBL/GenBank/DDBJ databases">
        <authorList>
            <consortium name="Pathogen Informatics"/>
        </authorList>
    </citation>
    <scope>NUCLEOTIDE SEQUENCE [LARGE SCALE GENOMIC DNA]</scope>
</reference>
<feature type="compositionally biased region" description="Pro residues" evidence="1">
    <location>
        <begin position="24"/>
        <end position="33"/>
    </location>
</feature>
<name>A0A3P7MGN5_CYLGO</name>
<feature type="region of interest" description="Disordered" evidence="1">
    <location>
        <begin position="1"/>
        <end position="43"/>
    </location>
</feature>
<evidence type="ECO:0000313" key="2">
    <source>
        <dbReference type="EMBL" id="VDN28635.1"/>
    </source>
</evidence>
<evidence type="ECO:0000256" key="1">
    <source>
        <dbReference type="SAM" id="MobiDB-lite"/>
    </source>
</evidence>